<feature type="domain" description="PAS" evidence="11">
    <location>
        <begin position="435"/>
        <end position="505"/>
    </location>
</feature>
<evidence type="ECO:0000313" key="14">
    <source>
        <dbReference type="Proteomes" id="UP000002071"/>
    </source>
</evidence>
<dbReference type="PROSITE" id="PS50112">
    <property type="entry name" value="PAS"/>
    <property type="match status" value="3"/>
</dbReference>
<dbReference type="OrthoDB" id="8127at2157"/>
<dbReference type="Gene3D" id="1.10.287.130">
    <property type="match status" value="1"/>
</dbReference>
<dbReference type="RefSeq" id="WP_015788648.1">
    <property type="nucleotide sequence ID" value="NC_013158.1"/>
</dbReference>
<protein>
    <recommendedName>
        <fullName evidence="2">histidine kinase</fullName>
        <ecNumber evidence="2">2.7.13.3</ecNumber>
    </recommendedName>
</protein>
<dbReference type="Pfam" id="PF01590">
    <property type="entry name" value="GAF"/>
    <property type="match status" value="1"/>
</dbReference>
<feature type="domain" description="Response regulatory" evidence="10">
    <location>
        <begin position="9"/>
        <end position="125"/>
    </location>
</feature>
<evidence type="ECO:0000256" key="5">
    <source>
        <dbReference type="ARBA" id="ARBA00022777"/>
    </source>
</evidence>
<dbReference type="AlphaFoldDB" id="C7NUQ8"/>
<dbReference type="InterPro" id="IPR000700">
    <property type="entry name" value="PAS-assoc_C"/>
</dbReference>
<comment type="catalytic activity">
    <reaction evidence="1">
        <text>ATP + protein L-histidine = ADP + protein N-phospho-L-histidine.</text>
        <dbReference type="EC" id="2.7.13.3"/>
    </reaction>
</comment>
<evidence type="ECO:0000256" key="8">
    <source>
        <dbReference type="SAM" id="Coils"/>
    </source>
</evidence>
<dbReference type="PROSITE" id="PS50113">
    <property type="entry name" value="PAC"/>
    <property type="match status" value="3"/>
</dbReference>
<dbReference type="CDD" id="cd00156">
    <property type="entry name" value="REC"/>
    <property type="match status" value="1"/>
</dbReference>
<dbReference type="SMART" id="SM00388">
    <property type="entry name" value="HisKA"/>
    <property type="match status" value="1"/>
</dbReference>
<keyword evidence="5 13" id="KW-0418">Kinase</keyword>
<dbReference type="Pfam" id="PF08448">
    <property type="entry name" value="PAS_4"/>
    <property type="match status" value="3"/>
</dbReference>
<dbReference type="CDD" id="cd00075">
    <property type="entry name" value="HATPase"/>
    <property type="match status" value="1"/>
</dbReference>
<dbReference type="Gene3D" id="3.30.565.10">
    <property type="entry name" value="Histidine kinase-like ATPase, C-terminal domain"/>
    <property type="match status" value="1"/>
</dbReference>
<evidence type="ECO:0000256" key="1">
    <source>
        <dbReference type="ARBA" id="ARBA00000085"/>
    </source>
</evidence>
<evidence type="ECO:0000259" key="9">
    <source>
        <dbReference type="PROSITE" id="PS50109"/>
    </source>
</evidence>
<dbReference type="InterPro" id="IPR050736">
    <property type="entry name" value="Sensor_HK_Regulatory"/>
</dbReference>
<dbReference type="SUPFAM" id="SSF55785">
    <property type="entry name" value="PYP-like sensor domain (PAS domain)"/>
    <property type="match status" value="3"/>
</dbReference>
<dbReference type="EC" id="2.7.13.3" evidence="2"/>
<feature type="coiled-coil region" evidence="8">
    <location>
        <begin position="825"/>
        <end position="852"/>
    </location>
</feature>
<gene>
    <name evidence="13" type="ordered locus">Huta_0888</name>
</gene>
<dbReference type="Pfam" id="PF00512">
    <property type="entry name" value="HisKA"/>
    <property type="match status" value="1"/>
</dbReference>
<dbReference type="InterPro" id="IPR004358">
    <property type="entry name" value="Sig_transdc_His_kin-like_C"/>
</dbReference>
<evidence type="ECO:0000256" key="3">
    <source>
        <dbReference type="ARBA" id="ARBA00022553"/>
    </source>
</evidence>
<keyword evidence="6" id="KW-0902">Two-component regulatory system</keyword>
<dbReference type="CDD" id="cd00130">
    <property type="entry name" value="PAS"/>
    <property type="match status" value="2"/>
</dbReference>
<evidence type="ECO:0000259" key="11">
    <source>
        <dbReference type="PROSITE" id="PS50112"/>
    </source>
</evidence>
<dbReference type="GO" id="GO:0000155">
    <property type="term" value="F:phosphorelay sensor kinase activity"/>
    <property type="evidence" value="ECO:0007669"/>
    <property type="project" value="InterPro"/>
</dbReference>
<feature type="domain" description="PAC" evidence="12">
    <location>
        <begin position="629"/>
        <end position="680"/>
    </location>
</feature>
<accession>C7NUQ8</accession>
<dbReference type="InterPro" id="IPR003018">
    <property type="entry name" value="GAF"/>
</dbReference>
<evidence type="ECO:0000256" key="2">
    <source>
        <dbReference type="ARBA" id="ARBA00012438"/>
    </source>
</evidence>
<dbReference type="Pfam" id="PF13185">
    <property type="entry name" value="GAF_2"/>
    <property type="match status" value="1"/>
</dbReference>
<dbReference type="STRING" id="519442.Huta_0888"/>
<evidence type="ECO:0000259" key="10">
    <source>
        <dbReference type="PROSITE" id="PS50110"/>
    </source>
</evidence>
<dbReference type="SMART" id="SM00065">
    <property type="entry name" value="GAF"/>
    <property type="match status" value="2"/>
</dbReference>
<dbReference type="InterPro" id="IPR001789">
    <property type="entry name" value="Sig_transdc_resp-reg_receiver"/>
</dbReference>
<dbReference type="eggNOG" id="arCOG02333">
    <property type="taxonomic scope" value="Archaea"/>
</dbReference>
<dbReference type="InterPro" id="IPR013656">
    <property type="entry name" value="PAS_4"/>
</dbReference>
<dbReference type="CDD" id="cd00082">
    <property type="entry name" value="HisKA"/>
    <property type="match status" value="1"/>
</dbReference>
<dbReference type="InterPro" id="IPR036890">
    <property type="entry name" value="HATPase_C_sf"/>
</dbReference>
<dbReference type="Gene3D" id="3.30.450.40">
    <property type="match status" value="2"/>
</dbReference>
<feature type="domain" description="Histidine kinase" evidence="9">
    <location>
        <begin position="852"/>
        <end position="1045"/>
    </location>
</feature>
<feature type="domain" description="PAS" evidence="11">
    <location>
        <begin position="556"/>
        <end position="609"/>
    </location>
</feature>
<keyword evidence="3 7" id="KW-0597">Phosphoprotein</keyword>
<dbReference type="PROSITE" id="PS50109">
    <property type="entry name" value="HIS_KIN"/>
    <property type="match status" value="1"/>
</dbReference>
<dbReference type="PRINTS" id="PR00344">
    <property type="entry name" value="BCTRLSENSOR"/>
</dbReference>
<feature type="modified residue" description="4-aspartylphosphate" evidence="7">
    <location>
        <position position="60"/>
    </location>
</feature>
<evidence type="ECO:0000256" key="6">
    <source>
        <dbReference type="ARBA" id="ARBA00023012"/>
    </source>
</evidence>
<evidence type="ECO:0000259" key="12">
    <source>
        <dbReference type="PROSITE" id="PS50113"/>
    </source>
</evidence>
<feature type="domain" description="PAS" evidence="11">
    <location>
        <begin position="312"/>
        <end position="379"/>
    </location>
</feature>
<dbReference type="SUPFAM" id="SSF55874">
    <property type="entry name" value="ATPase domain of HSP90 chaperone/DNA topoisomerase II/histidine kinase"/>
    <property type="match status" value="1"/>
</dbReference>
<sequence length="1045" mass="117671">MSETAESVRILHVDDDPDFLDITAEFLQRENEQFTVDVATSAADGLDRLTENAYDCIVSDYEMPGQDGIEFLKAVRKDHPDLPFVLYTGKGSETIASEAISAGVSEYLQKGSGTDQYTVLANRIENLVSRREAEITVARYDQRERESERYRRELLDITADPDTTTDEKAHQLLELGRERLGAENGHLVKIDEDRNRHEVISVTGSEIVQKGVTDLSKTYCRQTIDSDSIFDVHDAPGAGWEDDPAYQQFELGCYIGRKLLVEGELFGTLCYVSSDPREEPFTNDEKTFFELLARWFTQLLERKRYRCQAETVFEHAQDGIFLIDVSPEQRFRIRRVNRAYEALTGHSTKDIEGKSPTDIYGADIGTEIETQYRECVDREEPIEYEVALPVGPHDEPRQFHTKLAPVVEAGTVVELVGATRDVTQRKERQSKLEAERAFIEETLNSLEDVLYLINPDGSLRRWNDRLGAVTGYDDEEIETMAATDFFPPEERERIADAIDEALATGRAVVEADVLTAAGERTPYEFTGTRLTDSSGDVLGVVGIGRDIAGHKERERELRQYQQILDAMLDPATVMNEDGEYTVVNNAMAAVHEMQAEELIGEPSPFIRELREARSDDPYRELVDGEREEYRGEYTMEIPDADPIYFEYRLSRLTIDGRFCGIVAVGRDVTDRKRREETLEALHKRTRPFITTPDQEVVAEHAVETVASVLDQGINTVWLYDEDSETLEPAAWTDAAAELLGEMPSYTGEGSLTWDAFRSGEVLVIDEMSTVNGRHNPQTPIRSEIILPLGEYGVMNIGSTEPDAFEDIDISLARVLGDMVEAALIRTDREEELRDRRRELERQNERLEEFASLVSHDLRNPLNVAEARVQLALDERDSEHLDVAAKAIDRMGVLIDDILQLAREGERIDEMERIDLETICADCWDAVETTEATLSVESNRPIRADRSRVRQLLENLFRNAVEHGGEDVQITVGALEEGFFVADDGPGIPPDERETVFESGYTTREDGTGFGLAIVAEIADAHGWDVAVTDSEDGGARFEITAVEAP</sequence>
<dbReference type="GeneID" id="8383161"/>
<keyword evidence="4" id="KW-0808">Transferase</keyword>
<dbReference type="SUPFAM" id="SSF47384">
    <property type="entry name" value="Homodimeric domain of signal transducing histidine kinase"/>
    <property type="match status" value="1"/>
</dbReference>
<dbReference type="InterPro" id="IPR036097">
    <property type="entry name" value="HisK_dim/P_sf"/>
</dbReference>
<evidence type="ECO:0000256" key="4">
    <source>
        <dbReference type="ARBA" id="ARBA00022679"/>
    </source>
</evidence>
<dbReference type="KEGG" id="hut:Huta_0888"/>
<dbReference type="PANTHER" id="PTHR43711:SF1">
    <property type="entry name" value="HISTIDINE KINASE 1"/>
    <property type="match status" value="1"/>
</dbReference>
<dbReference type="SMART" id="SM00448">
    <property type="entry name" value="REC"/>
    <property type="match status" value="1"/>
</dbReference>
<dbReference type="Proteomes" id="UP000002071">
    <property type="component" value="Chromosome"/>
</dbReference>
<dbReference type="InterPro" id="IPR005467">
    <property type="entry name" value="His_kinase_dom"/>
</dbReference>
<dbReference type="InterPro" id="IPR003661">
    <property type="entry name" value="HisK_dim/P_dom"/>
</dbReference>
<dbReference type="SMART" id="SM00091">
    <property type="entry name" value="PAS"/>
    <property type="match status" value="3"/>
</dbReference>
<dbReference type="InterPro" id="IPR011006">
    <property type="entry name" value="CheY-like_superfamily"/>
</dbReference>
<dbReference type="InterPro" id="IPR003594">
    <property type="entry name" value="HATPase_dom"/>
</dbReference>
<dbReference type="NCBIfam" id="TIGR00229">
    <property type="entry name" value="sensory_box"/>
    <property type="match status" value="3"/>
</dbReference>
<reference evidence="13 14" key="1">
    <citation type="journal article" date="2009" name="Stand. Genomic Sci.">
        <title>Complete genome sequence of Halorhabdus utahensis type strain (AX-2).</title>
        <authorList>
            <person name="Anderson I."/>
            <person name="Tindall B.J."/>
            <person name="Pomrenke H."/>
            <person name="Goker M."/>
            <person name="Lapidus A."/>
            <person name="Nolan M."/>
            <person name="Copeland A."/>
            <person name="Glavina Del Rio T."/>
            <person name="Chen F."/>
            <person name="Tice H."/>
            <person name="Cheng J.F."/>
            <person name="Lucas S."/>
            <person name="Chertkov O."/>
            <person name="Bruce D."/>
            <person name="Brettin T."/>
            <person name="Detter J.C."/>
            <person name="Han C."/>
            <person name="Goodwin L."/>
            <person name="Land M."/>
            <person name="Hauser L."/>
            <person name="Chang Y.J."/>
            <person name="Jeffries C.D."/>
            <person name="Pitluck S."/>
            <person name="Pati A."/>
            <person name="Mavromatis K."/>
            <person name="Ivanova N."/>
            <person name="Ovchinnikova G."/>
            <person name="Chen A."/>
            <person name="Palaniappan K."/>
            <person name="Chain P."/>
            <person name="Rohde M."/>
            <person name="Bristow J."/>
            <person name="Eisen J.A."/>
            <person name="Markowitz V."/>
            <person name="Hugenholtz P."/>
            <person name="Kyrpides N.C."/>
            <person name="Klenk H.P."/>
        </authorList>
    </citation>
    <scope>NUCLEOTIDE SEQUENCE [LARGE SCALE GENOMIC DNA]</scope>
    <source>
        <strain evidence="14">DSM 12940 / JCM 11049 / AX-2</strain>
    </source>
</reference>
<dbReference type="Gene3D" id="3.30.450.20">
    <property type="entry name" value="PAS domain"/>
    <property type="match status" value="3"/>
</dbReference>
<dbReference type="InterPro" id="IPR029016">
    <property type="entry name" value="GAF-like_dom_sf"/>
</dbReference>
<organism evidence="13 14">
    <name type="scientific">Halorhabdus utahensis (strain DSM 12940 / JCM 11049 / AX-2)</name>
    <dbReference type="NCBI Taxonomy" id="519442"/>
    <lineage>
        <taxon>Archaea</taxon>
        <taxon>Methanobacteriati</taxon>
        <taxon>Methanobacteriota</taxon>
        <taxon>Stenosarchaea group</taxon>
        <taxon>Halobacteria</taxon>
        <taxon>Halobacteriales</taxon>
        <taxon>Haloarculaceae</taxon>
        <taxon>Halorhabdus</taxon>
    </lineage>
</organism>
<evidence type="ECO:0000313" key="13">
    <source>
        <dbReference type="EMBL" id="ACV11071.1"/>
    </source>
</evidence>
<dbReference type="SMART" id="SM00387">
    <property type="entry name" value="HATPase_c"/>
    <property type="match status" value="1"/>
</dbReference>
<dbReference type="EMBL" id="CP001687">
    <property type="protein sequence ID" value="ACV11071.1"/>
    <property type="molecule type" value="Genomic_DNA"/>
</dbReference>
<dbReference type="Gene3D" id="3.40.50.2300">
    <property type="match status" value="1"/>
</dbReference>
<dbReference type="SUPFAM" id="SSF55781">
    <property type="entry name" value="GAF domain-like"/>
    <property type="match status" value="2"/>
</dbReference>
<keyword evidence="14" id="KW-1185">Reference proteome</keyword>
<proteinExistence type="predicted"/>
<dbReference type="eggNOG" id="arCOG02329">
    <property type="taxonomic scope" value="Archaea"/>
</dbReference>
<dbReference type="InterPro" id="IPR000014">
    <property type="entry name" value="PAS"/>
</dbReference>
<dbReference type="Pfam" id="PF02518">
    <property type="entry name" value="HATPase_c"/>
    <property type="match status" value="1"/>
</dbReference>
<feature type="domain" description="PAC" evidence="12">
    <location>
        <begin position="507"/>
        <end position="559"/>
    </location>
</feature>
<evidence type="ECO:0000256" key="7">
    <source>
        <dbReference type="PROSITE-ProRule" id="PRU00169"/>
    </source>
</evidence>
<feature type="domain" description="PAC" evidence="12">
    <location>
        <begin position="382"/>
        <end position="434"/>
    </location>
</feature>
<dbReference type="InterPro" id="IPR035965">
    <property type="entry name" value="PAS-like_dom_sf"/>
</dbReference>
<dbReference type="SUPFAM" id="SSF52172">
    <property type="entry name" value="CheY-like"/>
    <property type="match status" value="1"/>
</dbReference>
<dbReference type="InterPro" id="IPR001610">
    <property type="entry name" value="PAC"/>
</dbReference>
<dbReference type="PANTHER" id="PTHR43711">
    <property type="entry name" value="TWO-COMPONENT HISTIDINE KINASE"/>
    <property type="match status" value="1"/>
</dbReference>
<dbReference type="HOGENOM" id="CLU_000445_114_58_2"/>
<keyword evidence="8" id="KW-0175">Coiled coil</keyword>
<dbReference type="Pfam" id="PF00072">
    <property type="entry name" value="Response_reg"/>
    <property type="match status" value="1"/>
</dbReference>
<dbReference type="SMART" id="SM00086">
    <property type="entry name" value="PAC"/>
    <property type="match status" value="2"/>
</dbReference>
<name>C7NUQ8_HALUD</name>
<dbReference type="PROSITE" id="PS50110">
    <property type="entry name" value="RESPONSE_REGULATORY"/>
    <property type="match status" value="1"/>
</dbReference>